<dbReference type="InterPro" id="IPR013087">
    <property type="entry name" value="Znf_C2H2_type"/>
</dbReference>
<accession>A0AAV2ZA41</accession>
<reference evidence="4" key="1">
    <citation type="submission" date="2022-11" db="EMBL/GenBank/DDBJ databases">
        <authorList>
            <person name="Morgan W.R."/>
            <person name="Tartar A."/>
        </authorList>
    </citation>
    <scope>NUCLEOTIDE SEQUENCE</scope>
    <source>
        <strain evidence="4">ARSEF 373</strain>
    </source>
</reference>
<evidence type="ECO:0000313" key="5">
    <source>
        <dbReference type="Proteomes" id="UP001146120"/>
    </source>
</evidence>
<feature type="domain" description="C2H2-type" evidence="3">
    <location>
        <begin position="275"/>
        <end position="298"/>
    </location>
</feature>
<keyword evidence="1" id="KW-0479">Metal-binding</keyword>
<dbReference type="Pfam" id="PF13912">
    <property type="entry name" value="zf-C2H2_6"/>
    <property type="match status" value="1"/>
</dbReference>
<gene>
    <name evidence="4" type="ORF">N0F65_007644</name>
</gene>
<keyword evidence="5" id="KW-1185">Reference proteome</keyword>
<dbReference type="Gene3D" id="3.30.160.60">
    <property type="entry name" value="Classic Zinc Finger"/>
    <property type="match status" value="2"/>
</dbReference>
<evidence type="ECO:0000313" key="4">
    <source>
        <dbReference type="EMBL" id="DBA02234.1"/>
    </source>
</evidence>
<feature type="region of interest" description="Disordered" evidence="2">
    <location>
        <begin position="234"/>
        <end position="270"/>
    </location>
</feature>
<dbReference type="AlphaFoldDB" id="A0AAV2ZA41"/>
<dbReference type="SMART" id="SM00355">
    <property type="entry name" value="ZnF_C2H2"/>
    <property type="match status" value="4"/>
</dbReference>
<evidence type="ECO:0000259" key="3">
    <source>
        <dbReference type="PROSITE" id="PS50157"/>
    </source>
</evidence>
<keyword evidence="1" id="KW-0862">Zinc</keyword>
<sequence>MERHAQHNDAGAPAATERVGVLTLGDGNFSYSLALQKKQLQKIALTATSFDTLDELRRKYPETERICAQLRELNAHVLHGIDATNVRVSLSNCIASINESTEVGGAKALQVFDRVVFNHPHCGEENVKRHRSLLSHFFASAQDVLAVDGELHVTLAADQPENWQAVERAAWACLRLVRRVEDVDADPEWGVEYERKRHQNGRSFHRITLHGEKKQQASTLFIFARQTEKGTIDAAAASTAAGDADSVTDNTTDKPTKKRKTKDDSNTTGTATNAFGCTQCDRTFKTQQGVKTHVHMVHKLGVAGAATAVTVALPCAHCDRVFQAEDARQQHQIAKHGKDQLIQPDWFSKQQETAIARDTAEPSKAFRCEICRLEYPTQDDLQQHWQALQPNAVFSKKCDRCQRQFDEERALRQHMNYCAAKNEDNK</sequence>
<dbReference type="Proteomes" id="UP001146120">
    <property type="component" value="Unassembled WGS sequence"/>
</dbReference>
<organism evidence="4 5">
    <name type="scientific">Lagenidium giganteum</name>
    <dbReference type="NCBI Taxonomy" id="4803"/>
    <lineage>
        <taxon>Eukaryota</taxon>
        <taxon>Sar</taxon>
        <taxon>Stramenopiles</taxon>
        <taxon>Oomycota</taxon>
        <taxon>Peronosporomycetes</taxon>
        <taxon>Pythiales</taxon>
        <taxon>Pythiaceae</taxon>
    </lineage>
</organism>
<reference evidence="4" key="2">
    <citation type="journal article" date="2023" name="Microbiol Resour">
        <title>Decontamination and Annotation of the Draft Genome Sequence of the Oomycete Lagenidium giganteum ARSEF 373.</title>
        <authorList>
            <person name="Morgan W.R."/>
            <person name="Tartar A."/>
        </authorList>
    </citation>
    <scope>NUCLEOTIDE SEQUENCE</scope>
    <source>
        <strain evidence="4">ARSEF 373</strain>
    </source>
</reference>
<feature type="compositionally biased region" description="Low complexity" evidence="2">
    <location>
        <begin position="234"/>
        <end position="250"/>
    </location>
</feature>
<dbReference type="GO" id="GO:0070475">
    <property type="term" value="P:rRNA base methylation"/>
    <property type="evidence" value="ECO:0007669"/>
    <property type="project" value="InterPro"/>
</dbReference>
<comment type="caution">
    <text evidence="4">The sequence shown here is derived from an EMBL/GenBank/DDBJ whole genome shotgun (WGS) entry which is preliminary data.</text>
</comment>
<dbReference type="GO" id="GO:0005737">
    <property type="term" value="C:cytoplasm"/>
    <property type="evidence" value="ECO:0007669"/>
    <property type="project" value="TreeGrafter"/>
</dbReference>
<feature type="compositionally biased region" description="Basic and acidic residues" evidence="2">
    <location>
        <begin position="251"/>
        <end position="265"/>
    </location>
</feature>
<dbReference type="PROSITE" id="PS00028">
    <property type="entry name" value="ZINC_FINGER_C2H2_1"/>
    <property type="match status" value="2"/>
</dbReference>
<dbReference type="Pfam" id="PF10354">
    <property type="entry name" value="BMT5-like"/>
    <property type="match status" value="1"/>
</dbReference>
<protein>
    <recommendedName>
        <fullName evidence="3">C2H2-type domain-containing protein</fullName>
    </recommendedName>
</protein>
<dbReference type="GO" id="GO:0008270">
    <property type="term" value="F:zinc ion binding"/>
    <property type="evidence" value="ECO:0007669"/>
    <property type="project" value="UniProtKB-KW"/>
</dbReference>
<proteinExistence type="predicted"/>
<dbReference type="PROSITE" id="PS50157">
    <property type="entry name" value="ZINC_FINGER_C2H2_2"/>
    <property type="match status" value="1"/>
</dbReference>
<dbReference type="PANTHER" id="PTHR11538:SF26">
    <property type="entry name" value="FERREDOXIN-FOLD ANTICODON-BINDING DOMAIN-CONTAINING PROTEIN 1"/>
    <property type="match status" value="1"/>
</dbReference>
<dbReference type="GO" id="GO:0070042">
    <property type="term" value="F:rRNA (uridine-N3-)-methyltransferase activity"/>
    <property type="evidence" value="ECO:0007669"/>
    <property type="project" value="InterPro"/>
</dbReference>
<dbReference type="PANTHER" id="PTHR11538">
    <property type="entry name" value="PHENYLALANYL-TRNA SYNTHETASE"/>
    <property type="match status" value="1"/>
</dbReference>
<evidence type="ECO:0000256" key="1">
    <source>
        <dbReference type="PROSITE-ProRule" id="PRU00042"/>
    </source>
</evidence>
<evidence type="ECO:0000256" key="2">
    <source>
        <dbReference type="SAM" id="MobiDB-lite"/>
    </source>
</evidence>
<name>A0AAV2ZA41_9STRA</name>
<dbReference type="InterPro" id="IPR019446">
    <property type="entry name" value="BMT5-like"/>
</dbReference>
<dbReference type="EMBL" id="DAKRPA010000034">
    <property type="protein sequence ID" value="DBA02234.1"/>
    <property type="molecule type" value="Genomic_DNA"/>
</dbReference>
<keyword evidence="1" id="KW-0863">Zinc-finger</keyword>